<protein>
    <submittedName>
        <fullName evidence="1">Uncharacterized protein</fullName>
    </submittedName>
</protein>
<evidence type="ECO:0000313" key="1">
    <source>
        <dbReference type="EMBL" id="JAD17904.1"/>
    </source>
</evidence>
<dbReference type="AlphaFoldDB" id="A0A0A8XV63"/>
<accession>A0A0A8XV63</accession>
<reference evidence="1" key="1">
    <citation type="submission" date="2014-09" db="EMBL/GenBank/DDBJ databases">
        <authorList>
            <person name="Magalhaes I.L.F."/>
            <person name="Oliveira U."/>
            <person name="Santos F.R."/>
            <person name="Vidigal T.H.D.A."/>
            <person name="Brescovit A.D."/>
            <person name="Santos A.J."/>
        </authorList>
    </citation>
    <scope>NUCLEOTIDE SEQUENCE</scope>
    <source>
        <tissue evidence="1">Shoot tissue taken approximately 20 cm above the soil surface</tissue>
    </source>
</reference>
<reference evidence="1" key="2">
    <citation type="journal article" date="2015" name="Data Brief">
        <title>Shoot transcriptome of the giant reed, Arundo donax.</title>
        <authorList>
            <person name="Barrero R.A."/>
            <person name="Guerrero F.D."/>
            <person name="Moolhuijzen P."/>
            <person name="Goolsby J.A."/>
            <person name="Tidwell J."/>
            <person name="Bellgard S.E."/>
            <person name="Bellgard M.I."/>
        </authorList>
    </citation>
    <scope>NUCLEOTIDE SEQUENCE</scope>
    <source>
        <tissue evidence="1">Shoot tissue taken approximately 20 cm above the soil surface</tissue>
    </source>
</reference>
<dbReference type="EMBL" id="GBRH01279991">
    <property type="protein sequence ID" value="JAD17904.1"/>
    <property type="molecule type" value="Transcribed_RNA"/>
</dbReference>
<proteinExistence type="predicted"/>
<sequence length="151" mass="17119">MESESRELASFPTEPTNAFQFTSTFRKWTLSFLSFCSRPISCRTKNCSLTTIWTSDCRVSMFLTTPGAISKPEHGLKNFTLAVLVSCPLCPTNRCFIQLRLFALAGNFLTCVALMSSVSRCLRFPSSLGNLHILVFLRLKYFSWKKTTDTF</sequence>
<organism evidence="1">
    <name type="scientific">Arundo donax</name>
    <name type="common">Giant reed</name>
    <name type="synonym">Donax arundinaceus</name>
    <dbReference type="NCBI Taxonomy" id="35708"/>
    <lineage>
        <taxon>Eukaryota</taxon>
        <taxon>Viridiplantae</taxon>
        <taxon>Streptophyta</taxon>
        <taxon>Embryophyta</taxon>
        <taxon>Tracheophyta</taxon>
        <taxon>Spermatophyta</taxon>
        <taxon>Magnoliopsida</taxon>
        <taxon>Liliopsida</taxon>
        <taxon>Poales</taxon>
        <taxon>Poaceae</taxon>
        <taxon>PACMAD clade</taxon>
        <taxon>Arundinoideae</taxon>
        <taxon>Arundineae</taxon>
        <taxon>Arundo</taxon>
    </lineage>
</organism>
<name>A0A0A8XV63_ARUDO</name>